<dbReference type="CDD" id="cd00801">
    <property type="entry name" value="INT_P4_C"/>
    <property type="match status" value="1"/>
</dbReference>
<gene>
    <name evidence="8" type="ORF">P1J78_03485</name>
</gene>
<sequence length="401" mass="44837">MLTESSIKAIKPTAKRMRRSDGGGLFVEVAPGGRKLFKQTFRYDGKQCQVVLGEFPALKLAKARTLREHVKSVLAEGGDPREEFRLRSPVGAGVDGEEAPPASPPATTWRSWVERYLEKRKRENAAPATVKKLSLHAEKTYPVMGDKPIRDCTSRDVIAACRPYEEAGKLNSAHAVRALCGQVFRFAIAHGEADHDPATSTRDAIARPQNVGYRGITDPTRVGVLMRAIRAYTGEPQVRAALLLSAYLFPRNAELRQMRWDQISGSVWEVPAEAMKKKRTHVVPLPKQARQVLAWIKPLTGASTLVLPSRTAASGMLSENTLNATLRRLGFPKEEHCHHGFRITASTTLHEAGWNSDWIERQLAHVEENKIKGAYNKALYLEDRAKMMQWYADWLDKQEVA</sequence>
<evidence type="ECO:0000313" key="9">
    <source>
        <dbReference type="Proteomes" id="UP001220964"/>
    </source>
</evidence>
<protein>
    <submittedName>
        <fullName evidence="8">Integrase arm-type DNA-binding domain-containing protein</fullName>
    </submittedName>
</protein>
<dbReference type="PANTHER" id="PTHR30629:SF2">
    <property type="entry name" value="PROPHAGE INTEGRASE INTS-RELATED"/>
    <property type="match status" value="1"/>
</dbReference>
<dbReference type="InterPro" id="IPR044068">
    <property type="entry name" value="CB"/>
</dbReference>
<proteinExistence type="inferred from homology"/>
<dbReference type="Proteomes" id="UP001220964">
    <property type="component" value="Unassembled WGS sequence"/>
</dbReference>
<dbReference type="SUPFAM" id="SSF56349">
    <property type="entry name" value="DNA breaking-rejoining enzymes"/>
    <property type="match status" value="1"/>
</dbReference>
<dbReference type="Pfam" id="PF13356">
    <property type="entry name" value="Arm-DNA-bind_3"/>
    <property type="match status" value="1"/>
</dbReference>
<evidence type="ECO:0000313" key="8">
    <source>
        <dbReference type="EMBL" id="MDF0599787.1"/>
    </source>
</evidence>
<dbReference type="Gene3D" id="1.10.443.10">
    <property type="entry name" value="Intergrase catalytic core"/>
    <property type="match status" value="1"/>
</dbReference>
<dbReference type="RefSeq" id="WP_275565933.1">
    <property type="nucleotide sequence ID" value="NZ_JARGYC010000005.1"/>
</dbReference>
<dbReference type="InterPro" id="IPR038488">
    <property type="entry name" value="Integrase_DNA-bd_sf"/>
</dbReference>
<evidence type="ECO:0000259" key="7">
    <source>
        <dbReference type="PROSITE" id="PS51900"/>
    </source>
</evidence>
<dbReference type="InterPro" id="IPR011010">
    <property type="entry name" value="DNA_brk_join_enz"/>
</dbReference>
<dbReference type="Pfam" id="PF22022">
    <property type="entry name" value="Phage_int_M"/>
    <property type="match status" value="1"/>
</dbReference>
<dbReference type="InterPro" id="IPR010998">
    <property type="entry name" value="Integrase_recombinase_N"/>
</dbReference>
<keyword evidence="2" id="KW-0229">DNA integration</keyword>
<dbReference type="GO" id="GO:0015074">
    <property type="term" value="P:DNA integration"/>
    <property type="evidence" value="ECO:0007669"/>
    <property type="project" value="UniProtKB-KW"/>
</dbReference>
<dbReference type="EMBL" id="JARGYC010000005">
    <property type="protein sequence ID" value="MDF0599787.1"/>
    <property type="molecule type" value="Genomic_DNA"/>
</dbReference>
<dbReference type="Gene3D" id="3.30.160.390">
    <property type="entry name" value="Integrase, DNA-binding domain"/>
    <property type="match status" value="1"/>
</dbReference>
<keyword evidence="3 5" id="KW-0238">DNA-binding</keyword>
<dbReference type="InterPro" id="IPR025166">
    <property type="entry name" value="Integrase_DNA_bind_dom"/>
</dbReference>
<dbReference type="Gene3D" id="1.10.150.130">
    <property type="match status" value="1"/>
</dbReference>
<feature type="domain" description="Core-binding (CB)" evidence="7">
    <location>
        <begin position="107"/>
        <end position="188"/>
    </location>
</feature>
<dbReference type="Pfam" id="PF00589">
    <property type="entry name" value="Phage_integrase"/>
    <property type="match status" value="1"/>
</dbReference>
<reference evidence="8" key="1">
    <citation type="submission" date="2023-03" db="EMBL/GenBank/DDBJ databases">
        <title>Multiphase analysis and comparison of six strains from genera Psychromarinibacter, Lutimaribacter, and Maritimibacter, including a novel species: Psychromarinibacter sediminicola sp. nov.</title>
        <authorList>
            <person name="Wang Y.-H."/>
            <person name="Ye M.-Q."/>
            <person name="Du Z.-J."/>
        </authorList>
    </citation>
    <scope>NUCLEOTIDE SEQUENCE</scope>
    <source>
        <strain evidence="8">C21-152</strain>
    </source>
</reference>
<comment type="similarity">
    <text evidence="1">Belongs to the 'phage' integrase family.</text>
</comment>
<dbReference type="InterPro" id="IPR013762">
    <property type="entry name" value="Integrase-like_cat_sf"/>
</dbReference>
<dbReference type="AlphaFoldDB" id="A0AAE3NPS2"/>
<comment type="caution">
    <text evidence="8">The sequence shown here is derived from an EMBL/GenBank/DDBJ whole genome shotgun (WGS) entry which is preliminary data.</text>
</comment>
<evidence type="ECO:0000256" key="2">
    <source>
        <dbReference type="ARBA" id="ARBA00022908"/>
    </source>
</evidence>
<evidence type="ECO:0000256" key="3">
    <source>
        <dbReference type="ARBA" id="ARBA00023125"/>
    </source>
</evidence>
<dbReference type="PROSITE" id="PS51900">
    <property type="entry name" value="CB"/>
    <property type="match status" value="1"/>
</dbReference>
<feature type="domain" description="Tyr recombinase" evidence="6">
    <location>
        <begin position="211"/>
        <end position="388"/>
    </location>
</feature>
<keyword evidence="4" id="KW-0233">DNA recombination</keyword>
<evidence type="ECO:0000256" key="4">
    <source>
        <dbReference type="ARBA" id="ARBA00023172"/>
    </source>
</evidence>
<dbReference type="InterPro" id="IPR050808">
    <property type="entry name" value="Phage_Integrase"/>
</dbReference>
<dbReference type="InterPro" id="IPR053876">
    <property type="entry name" value="Phage_int_M"/>
</dbReference>
<evidence type="ECO:0000256" key="1">
    <source>
        <dbReference type="ARBA" id="ARBA00008857"/>
    </source>
</evidence>
<organism evidence="8 9">
    <name type="scientific">Psychromarinibacter sediminicola</name>
    <dbReference type="NCBI Taxonomy" id="3033385"/>
    <lineage>
        <taxon>Bacteria</taxon>
        <taxon>Pseudomonadati</taxon>
        <taxon>Pseudomonadota</taxon>
        <taxon>Alphaproteobacteria</taxon>
        <taxon>Rhodobacterales</taxon>
        <taxon>Paracoccaceae</taxon>
        <taxon>Psychromarinibacter</taxon>
    </lineage>
</organism>
<dbReference type="GO" id="GO:0006310">
    <property type="term" value="P:DNA recombination"/>
    <property type="evidence" value="ECO:0007669"/>
    <property type="project" value="UniProtKB-KW"/>
</dbReference>
<dbReference type="PROSITE" id="PS51898">
    <property type="entry name" value="TYR_RECOMBINASE"/>
    <property type="match status" value="1"/>
</dbReference>
<evidence type="ECO:0000259" key="6">
    <source>
        <dbReference type="PROSITE" id="PS51898"/>
    </source>
</evidence>
<keyword evidence="9" id="KW-1185">Reference proteome</keyword>
<name>A0AAE3NPS2_9RHOB</name>
<dbReference type="GO" id="GO:0003677">
    <property type="term" value="F:DNA binding"/>
    <property type="evidence" value="ECO:0007669"/>
    <property type="project" value="UniProtKB-UniRule"/>
</dbReference>
<evidence type="ECO:0000256" key="5">
    <source>
        <dbReference type="PROSITE-ProRule" id="PRU01248"/>
    </source>
</evidence>
<accession>A0AAE3NPS2</accession>
<dbReference type="PANTHER" id="PTHR30629">
    <property type="entry name" value="PROPHAGE INTEGRASE"/>
    <property type="match status" value="1"/>
</dbReference>
<dbReference type="InterPro" id="IPR002104">
    <property type="entry name" value="Integrase_catalytic"/>
</dbReference>